<reference evidence="6 7" key="1">
    <citation type="submission" date="2018-07" db="EMBL/GenBank/DDBJ databases">
        <title>The complete nuclear genome of the prasinophyte Chloropicon primus (CCMP1205).</title>
        <authorList>
            <person name="Pombert J.-F."/>
            <person name="Otis C."/>
            <person name="Turmel M."/>
            <person name="Lemieux C."/>
        </authorList>
    </citation>
    <scope>NUCLEOTIDE SEQUENCE [LARGE SCALE GENOMIC DNA]</scope>
    <source>
        <strain evidence="6 7">CCMP1205</strain>
    </source>
</reference>
<keyword evidence="1" id="KW-0489">Methyltransferase</keyword>
<dbReference type="Proteomes" id="UP000316726">
    <property type="component" value="Chromosome 4"/>
</dbReference>
<dbReference type="Gene3D" id="3.90.1420.10">
    <property type="entry name" value="Rubisco LSMT, substrate-binding domain"/>
    <property type="match status" value="1"/>
</dbReference>
<evidence type="ECO:0000256" key="1">
    <source>
        <dbReference type="ARBA" id="ARBA00022603"/>
    </source>
</evidence>
<dbReference type="OrthoDB" id="42889at2759"/>
<proteinExistence type="predicted"/>
<dbReference type="GO" id="GO:0032259">
    <property type="term" value="P:methylation"/>
    <property type="evidence" value="ECO:0007669"/>
    <property type="project" value="UniProtKB-KW"/>
</dbReference>
<evidence type="ECO:0000256" key="3">
    <source>
        <dbReference type="ARBA" id="ARBA00022691"/>
    </source>
</evidence>
<dbReference type="InterPro" id="IPR015353">
    <property type="entry name" value="Rubisco_LSMT_subst-bd"/>
</dbReference>
<sequence length="538" mass="59085">MKGMKAVAMGAALALGITQGTWAIGQGAKAVAEAEGRQSEGKRTKDRVQAFQTWIKDRGGDTEGIAFKECGEGDGKGKVKGGARRDYGTEAREFGVFAGRRVPTLGRLQRWAAMGITLGFAGREHLVATFPFDAVAITPATPLKDGDKGVALAFEQALASGQIDAREAVILYLILQERRGEGSEWEPYINVLPKRPGSSSLLSEADLRYIRGTNLFKAVQSLQAELPREFSNRILPVMNSILEADPSTERGSVSYDDYVKYFTTFWSRTLALPVPIPSEDGRGGMEFMELDSIVPGLDFANHSGGAANARWQLDPKSRAIQLYATRALTEGNEVFIKYGDRSNEQLMFQYGFAEEDNPNDSIMLHLSQFAEKMFAGEETKEMSKSLDEWNARVSIARDKGLPLKAFLCARDIDRRTGAAKALPEAFMQTLEVLVADPSCETGESTGKRTGDHSFGALALATKMFQSVVYTLESQSEGTGTLEADRALLERDSQASEEGSEGSLTSYQRMCIIYRMGQKRIARAYLQFAQEQLSKLMKE</sequence>
<dbReference type="PANTHER" id="PTHR13271">
    <property type="entry name" value="UNCHARACTERIZED PUTATIVE METHYLTRANSFERASE"/>
    <property type="match status" value="1"/>
</dbReference>
<keyword evidence="3" id="KW-0949">S-adenosyl-L-methionine</keyword>
<feature type="chain" id="PRO_5022793814" description="Rubisco LSMT substrate-binding domain-containing protein" evidence="4">
    <location>
        <begin position="24"/>
        <end position="538"/>
    </location>
</feature>
<dbReference type="InterPro" id="IPR036464">
    <property type="entry name" value="Rubisco_LSMT_subst-bd_sf"/>
</dbReference>
<protein>
    <recommendedName>
        <fullName evidence="5">Rubisco LSMT substrate-binding domain-containing protein</fullName>
    </recommendedName>
</protein>
<dbReference type="InterPro" id="IPR050600">
    <property type="entry name" value="SETD3_SETD6_MTase"/>
</dbReference>
<dbReference type="InterPro" id="IPR046341">
    <property type="entry name" value="SET_dom_sf"/>
</dbReference>
<evidence type="ECO:0000313" key="6">
    <source>
        <dbReference type="EMBL" id="QDZ20267.1"/>
    </source>
</evidence>
<evidence type="ECO:0000256" key="2">
    <source>
        <dbReference type="ARBA" id="ARBA00022679"/>
    </source>
</evidence>
<gene>
    <name evidence="6" type="ORF">A3770_04p27850</name>
</gene>
<dbReference type="Pfam" id="PF09273">
    <property type="entry name" value="Rubis-subs-bind"/>
    <property type="match status" value="1"/>
</dbReference>
<keyword evidence="4" id="KW-0732">Signal</keyword>
<dbReference type="AlphaFoldDB" id="A0A5B8MII9"/>
<organism evidence="6 7">
    <name type="scientific">Chloropicon primus</name>
    <dbReference type="NCBI Taxonomy" id="1764295"/>
    <lineage>
        <taxon>Eukaryota</taxon>
        <taxon>Viridiplantae</taxon>
        <taxon>Chlorophyta</taxon>
        <taxon>Chloropicophyceae</taxon>
        <taxon>Chloropicales</taxon>
        <taxon>Chloropicaceae</taxon>
        <taxon>Chloropicon</taxon>
    </lineage>
</organism>
<dbReference type="SUPFAM" id="SSF82199">
    <property type="entry name" value="SET domain"/>
    <property type="match status" value="1"/>
</dbReference>
<feature type="signal peptide" evidence="4">
    <location>
        <begin position="1"/>
        <end position="23"/>
    </location>
</feature>
<evidence type="ECO:0000259" key="5">
    <source>
        <dbReference type="Pfam" id="PF09273"/>
    </source>
</evidence>
<accession>A0A5B8MII9</accession>
<keyword evidence="2" id="KW-0808">Transferase</keyword>
<dbReference type="CDD" id="cd10527">
    <property type="entry name" value="SET_LSMT"/>
    <property type="match status" value="1"/>
</dbReference>
<dbReference type="STRING" id="1764295.A0A5B8MII9"/>
<dbReference type="Gene3D" id="3.90.1410.10">
    <property type="entry name" value="set domain protein methyltransferase, domain 1"/>
    <property type="match status" value="1"/>
</dbReference>
<dbReference type="EMBL" id="CP031037">
    <property type="protein sequence ID" value="QDZ20267.1"/>
    <property type="molecule type" value="Genomic_DNA"/>
</dbReference>
<keyword evidence="7" id="KW-1185">Reference proteome</keyword>
<feature type="domain" description="Rubisco LSMT substrate-binding" evidence="5">
    <location>
        <begin position="396"/>
        <end position="520"/>
    </location>
</feature>
<evidence type="ECO:0000313" key="7">
    <source>
        <dbReference type="Proteomes" id="UP000316726"/>
    </source>
</evidence>
<dbReference type="GO" id="GO:0016279">
    <property type="term" value="F:protein-lysine N-methyltransferase activity"/>
    <property type="evidence" value="ECO:0007669"/>
    <property type="project" value="TreeGrafter"/>
</dbReference>
<name>A0A5B8MII9_9CHLO</name>
<evidence type="ECO:0000256" key="4">
    <source>
        <dbReference type="SAM" id="SignalP"/>
    </source>
</evidence>